<evidence type="ECO:0000313" key="2">
    <source>
        <dbReference type="EMBL" id="EZF49817.1"/>
    </source>
</evidence>
<proteinExistence type="predicted"/>
<dbReference type="AlphaFoldDB" id="A0A022VU90"/>
<accession>A0A022VU90</accession>
<protein>
    <submittedName>
        <fullName evidence="2">Uncharacterized protein</fullName>
    </submittedName>
</protein>
<evidence type="ECO:0000256" key="1">
    <source>
        <dbReference type="SAM" id="MobiDB-lite"/>
    </source>
</evidence>
<name>A0A022VU90_TRIRU</name>
<reference evidence="2" key="1">
    <citation type="submission" date="2014-02" db="EMBL/GenBank/DDBJ databases">
        <title>The Genome Sequence of Trichophyton rubrum (morphotype fischeri) CBS 288.86.</title>
        <authorList>
            <consortium name="The Broad Institute Genomics Platform"/>
            <person name="Cuomo C.A."/>
            <person name="White T.C."/>
            <person name="Graser Y."/>
            <person name="Martinez-Rossi N."/>
            <person name="Heitman J."/>
            <person name="Young S.K."/>
            <person name="Zeng Q."/>
            <person name="Gargeya S."/>
            <person name="Abouelleil A."/>
            <person name="Alvarado L."/>
            <person name="Chapman S.B."/>
            <person name="Gainer-Dewar J."/>
            <person name="Goldberg J."/>
            <person name="Griggs A."/>
            <person name="Gujja S."/>
            <person name="Hansen M."/>
            <person name="Howarth C."/>
            <person name="Imamovic A."/>
            <person name="Larimer J."/>
            <person name="Martinez D."/>
            <person name="Murphy C."/>
            <person name="Pearson M.D."/>
            <person name="Persinoti G."/>
            <person name="Poon T."/>
            <person name="Priest M."/>
            <person name="Roberts A.D."/>
            <person name="Saif S."/>
            <person name="Shea T.D."/>
            <person name="Sykes S.N."/>
            <person name="Wortman J."/>
            <person name="Nusbaum C."/>
            <person name="Birren B."/>
        </authorList>
    </citation>
    <scope>NUCLEOTIDE SEQUENCE [LARGE SCALE GENOMIC DNA]</scope>
    <source>
        <strain evidence="2">CBS 288.86</strain>
    </source>
</reference>
<feature type="region of interest" description="Disordered" evidence="1">
    <location>
        <begin position="33"/>
        <end position="73"/>
    </location>
</feature>
<dbReference type="HOGENOM" id="CLU_2374299_0_0_1"/>
<dbReference type="OrthoDB" id="4172565at2759"/>
<dbReference type="Proteomes" id="UP000023758">
    <property type="component" value="Unassembled WGS sequence"/>
</dbReference>
<feature type="compositionally biased region" description="Basic and acidic residues" evidence="1">
    <location>
        <begin position="33"/>
        <end position="53"/>
    </location>
</feature>
<gene>
    <name evidence="2" type="ORF">H103_06710</name>
</gene>
<sequence length="110" mass="12417">MGVPLNGGEKWAAEEEEKRKTLESLNKAIEKLDDSVAKSQDKAEPGDIRRDFTEAPSEEPANNSGEDDADQLQESLDLNEFARSHEDSAFTRHLDNWLRFHGLDPEELAH</sequence>
<dbReference type="EMBL" id="KK207895">
    <property type="protein sequence ID" value="EZF49817.1"/>
    <property type="molecule type" value="Genomic_DNA"/>
</dbReference>
<organism evidence="2">
    <name type="scientific">Trichophyton rubrum CBS 288.86</name>
    <dbReference type="NCBI Taxonomy" id="1215330"/>
    <lineage>
        <taxon>Eukaryota</taxon>
        <taxon>Fungi</taxon>
        <taxon>Dikarya</taxon>
        <taxon>Ascomycota</taxon>
        <taxon>Pezizomycotina</taxon>
        <taxon>Eurotiomycetes</taxon>
        <taxon>Eurotiomycetidae</taxon>
        <taxon>Onygenales</taxon>
        <taxon>Arthrodermataceae</taxon>
        <taxon>Trichophyton</taxon>
    </lineage>
</organism>